<dbReference type="PANTHER" id="PTHR30154:SF34">
    <property type="entry name" value="TRANSCRIPTIONAL REGULATOR AZLB"/>
    <property type="match status" value="1"/>
</dbReference>
<evidence type="ECO:0000313" key="2">
    <source>
        <dbReference type="EMBL" id="MBU3875918.1"/>
    </source>
</evidence>
<organism evidence="2 3">
    <name type="scientific">Faecalicatena faecalis</name>
    <dbReference type="NCBI Taxonomy" id="2726362"/>
    <lineage>
        <taxon>Bacteria</taxon>
        <taxon>Bacillati</taxon>
        <taxon>Bacillota</taxon>
        <taxon>Clostridia</taxon>
        <taxon>Lachnospirales</taxon>
        <taxon>Lachnospiraceae</taxon>
        <taxon>Faecalicatena</taxon>
    </lineage>
</organism>
<proteinExistence type="predicted"/>
<dbReference type="Proteomes" id="UP000723714">
    <property type="component" value="Unassembled WGS sequence"/>
</dbReference>
<dbReference type="EMBL" id="JABACJ020000006">
    <property type="protein sequence ID" value="MBU3875918.1"/>
    <property type="molecule type" value="Genomic_DNA"/>
</dbReference>
<dbReference type="InterPro" id="IPR019887">
    <property type="entry name" value="Tscrpt_reg_AsnC/Lrp_C"/>
</dbReference>
<accession>A0ABS6D356</accession>
<evidence type="ECO:0000313" key="3">
    <source>
        <dbReference type="Proteomes" id="UP000723714"/>
    </source>
</evidence>
<comment type="caution">
    <text evidence="2">The sequence shown here is derived from an EMBL/GenBank/DDBJ whole genome shotgun (WGS) entry which is preliminary data.</text>
</comment>
<sequence>MDNLRNEILRYLETNSRVNLGELGVLLGVDEVTVANEIADMEKEKIICGYHTLIDWDKAGVESVTALIEVRVTPQRNQGFDRIAERIYNYPEVHAVYLISGGYDLLVTLEGKTLKEVSRFVSEKLSPIESVISTATYFILKKYKDHGTILVPKKESERMLVTP</sequence>
<dbReference type="SMART" id="SM00344">
    <property type="entry name" value="HTH_ASNC"/>
    <property type="match status" value="1"/>
</dbReference>
<reference evidence="2 3" key="1">
    <citation type="submission" date="2021-06" db="EMBL/GenBank/DDBJ databases">
        <title>Faecalicatena sp. nov. isolated from porcine feces.</title>
        <authorList>
            <person name="Oh B.S."/>
            <person name="Lee J.H."/>
        </authorList>
    </citation>
    <scope>NUCLEOTIDE SEQUENCE [LARGE SCALE GENOMIC DNA]</scope>
    <source>
        <strain evidence="2 3">AGMB00832</strain>
    </source>
</reference>
<gene>
    <name evidence="2" type="ORF">HGO97_008840</name>
</gene>
<dbReference type="PANTHER" id="PTHR30154">
    <property type="entry name" value="LEUCINE-RESPONSIVE REGULATORY PROTEIN"/>
    <property type="match status" value="1"/>
</dbReference>
<evidence type="ECO:0000259" key="1">
    <source>
        <dbReference type="Pfam" id="PF01037"/>
    </source>
</evidence>
<dbReference type="RefSeq" id="WP_216240937.1">
    <property type="nucleotide sequence ID" value="NZ_JABACJ020000006.1"/>
</dbReference>
<keyword evidence="3" id="KW-1185">Reference proteome</keyword>
<dbReference type="InterPro" id="IPR019888">
    <property type="entry name" value="Tscrpt_reg_AsnC-like"/>
</dbReference>
<feature type="domain" description="Transcription regulator AsnC/Lrp ligand binding" evidence="1">
    <location>
        <begin position="68"/>
        <end position="141"/>
    </location>
</feature>
<name>A0ABS6D356_9FIRM</name>
<dbReference type="Pfam" id="PF01037">
    <property type="entry name" value="AsnC_trans_reg"/>
    <property type="match status" value="1"/>
</dbReference>
<protein>
    <submittedName>
        <fullName evidence="2">Lrp/AsnC family transcriptional regulator</fullName>
    </submittedName>
</protein>